<dbReference type="SUPFAM" id="SSF53335">
    <property type="entry name" value="S-adenosyl-L-methionine-dependent methyltransferases"/>
    <property type="match status" value="1"/>
</dbReference>
<dbReference type="CDD" id="cd02440">
    <property type="entry name" value="AdoMet_MTases"/>
    <property type="match status" value="1"/>
</dbReference>
<dbReference type="Gene3D" id="3.40.50.150">
    <property type="entry name" value="Vaccinia Virus protein VP39"/>
    <property type="match status" value="1"/>
</dbReference>
<protein>
    <recommendedName>
        <fullName evidence="3">Methyltransferase domain-containing protein</fullName>
    </recommendedName>
</protein>
<keyword evidence="2" id="KW-1185">Reference proteome</keyword>
<comment type="caution">
    <text evidence="1">The sequence shown here is derived from an EMBL/GenBank/DDBJ whole genome shotgun (WGS) entry which is preliminary data.</text>
</comment>
<proteinExistence type="predicted"/>
<gene>
    <name evidence="1" type="ORF">MPDQ_006179</name>
</gene>
<organism evidence="1 2">
    <name type="scientific">Monascus purpureus</name>
    <name type="common">Red mold</name>
    <name type="synonym">Monascus anka</name>
    <dbReference type="NCBI Taxonomy" id="5098"/>
    <lineage>
        <taxon>Eukaryota</taxon>
        <taxon>Fungi</taxon>
        <taxon>Dikarya</taxon>
        <taxon>Ascomycota</taxon>
        <taxon>Pezizomycotina</taxon>
        <taxon>Eurotiomycetes</taxon>
        <taxon>Eurotiomycetidae</taxon>
        <taxon>Eurotiales</taxon>
        <taxon>Aspergillaceae</taxon>
        <taxon>Monascus</taxon>
    </lineage>
</organism>
<dbReference type="STRING" id="5098.A0A507QYW0"/>
<evidence type="ECO:0000313" key="2">
    <source>
        <dbReference type="Proteomes" id="UP000319663"/>
    </source>
</evidence>
<evidence type="ECO:0000313" key="1">
    <source>
        <dbReference type="EMBL" id="TQB73094.1"/>
    </source>
</evidence>
<dbReference type="PANTHER" id="PTHR43591">
    <property type="entry name" value="METHYLTRANSFERASE"/>
    <property type="match status" value="1"/>
</dbReference>
<dbReference type="OrthoDB" id="2013972at2759"/>
<dbReference type="EMBL" id="VIFY01000050">
    <property type="protein sequence ID" value="TQB73094.1"/>
    <property type="molecule type" value="Genomic_DNA"/>
</dbReference>
<dbReference type="Proteomes" id="UP000319663">
    <property type="component" value="Unassembled WGS sequence"/>
</dbReference>
<evidence type="ECO:0008006" key="3">
    <source>
        <dbReference type="Google" id="ProtNLM"/>
    </source>
</evidence>
<sequence>MAENEIAVDNARNTSIVVDDTVSELDSTFSDCGSDTTSLRSSILKYHFENGRRYHSFQEGRYPLPNDEKEQDHMDILGHMFSLILDGKLFLAPIDEHPQRILDLGCGTGLWAIEMGDLYPSAQVIGNDLSAIQPTMVPPNVQFEIDDIECDWTYKTPFDFIHARFLAMSIRDWPRLFRQTFENLKPGGYAEFVDFDLLVSSDDGSLKETHDIRINAVEGVRAADKMGQTARPGPKLKEWAESTGFVNIKEHVFKIPYGPWAKDPQLKEIGAWNQLQALEGIEGWTMALFC</sequence>
<accession>A0A507QYW0</accession>
<dbReference type="Pfam" id="PF13489">
    <property type="entry name" value="Methyltransf_23"/>
    <property type="match status" value="1"/>
</dbReference>
<dbReference type="GO" id="GO:0008168">
    <property type="term" value="F:methyltransferase activity"/>
    <property type="evidence" value="ECO:0007669"/>
    <property type="project" value="TreeGrafter"/>
</dbReference>
<dbReference type="PANTHER" id="PTHR43591:SF24">
    <property type="entry name" value="2-METHOXY-6-POLYPRENYL-1,4-BENZOQUINOL METHYLASE, MITOCHONDRIAL"/>
    <property type="match status" value="1"/>
</dbReference>
<dbReference type="AlphaFoldDB" id="A0A507QYW0"/>
<dbReference type="InterPro" id="IPR029063">
    <property type="entry name" value="SAM-dependent_MTases_sf"/>
</dbReference>
<reference evidence="1 2" key="1">
    <citation type="submission" date="2019-06" db="EMBL/GenBank/DDBJ databases">
        <title>Wine fermentation using esterase from Monascus purpureus.</title>
        <authorList>
            <person name="Geng C."/>
            <person name="Zhang Y."/>
        </authorList>
    </citation>
    <scope>NUCLEOTIDE SEQUENCE [LARGE SCALE GENOMIC DNA]</scope>
    <source>
        <strain evidence="1">HQ1</strain>
    </source>
</reference>
<name>A0A507QYW0_MONPU</name>